<organism evidence="2 3">
    <name type="scientific">Halobacillus litoralis</name>
    <dbReference type="NCBI Taxonomy" id="45668"/>
    <lineage>
        <taxon>Bacteria</taxon>
        <taxon>Bacillati</taxon>
        <taxon>Bacillota</taxon>
        <taxon>Bacilli</taxon>
        <taxon>Bacillales</taxon>
        <taxon>Bacillaceae</taxon>
        <taxon>Halobacillus</taxon>
    </lineage>
</organism>
<evidence type="ECO:0000313" key="2">
    <source>
        <dbReference type="EMBL" id="QAS51312.1"/>
    </source>
</evidence>
<feature type="transmembrane region" description="Helical" evidence="1">
    <location>
        <begin position="56"/>
        <end position="74"/>
    </location>
</feature>
<evidence type="ECO:0008006" key="4">
    <source>
        <dbReference type="Google" id="ProtNLM"/>
    </source>
</evidence>
<dbReference type="AlphaFoldDB" id="A0A410M9C3"/>
<dbReference type="Proteomes" id="UP000287756">
    <property type="component" value="Chromosome"/>
</dbReference>
<keyword evidence="1" id="KW-1133">Transmembrane helix</keyword>
<feature type="transmembrane region" description="Helical" evidence="1">
    <location>
        <begin position="5"/>
        <end position="21"/>
    </location>
</feature>
<name>A0A410M9C3_9BACI</name>
<dbReference type="EMBL" id="CP026118">
    <property type="protein sequence ID" value="QAS51312.1"/>
    <property type="molecule type" value="Genomic_DNA"/>
</dbReference>
<dbReference type="RefSeq" id="WP_128523063.1">
    <property type="nucleotide sequence ID" value="NZ_CP026118.1"/>
</dbReference>
<sequence>MKVIRVVSAIIAFSIMIYSIRTDNYQILYFTQLFIGTILLIYSISEFQHKRKARAVLLLFLAGLTLLMGTLSLSS</sequence>
<dbReference type="KEGG" id="hli:HLI_03330"/>
<evidence type="ECO:0000313" key="3">
    <source>
        <dbReference type="Proteomes" id="UP000287756"/>
    </source>
</evidence>
<proteinExistence type="predicted"/>
<evidence type="ECO:0000256" key="1">
    <source>
        <dbReference type="SAM" id="Phobius"/>
    </source>
</evidence>
<gene>
    <name evidence="2" type="ORF">HLI_03330</name>
</gene>
<feature type="transmembrane region" description="Helical" evidence="1">
    <location>
        <begin position="27"/>
        <end position="44"/>
    </location>
</feature>
<keyword evidence="1" id="KW-0472">Membrane</keyword>
<accession>A0A410M9C3</accession>
<keyword evidence="1" id="KW-0812">Transmembrane</keyword>
<protein>
    <recommendedName>
        <fullName evidence="4">DUF3953 domain-containing protein</fullName>
    </recommendedName>
</protein>
<dbReference type="OrthoDB" id="10013386at2"/>
<reference evidence="2 3" key="1">
    <citation type="submission" date="2018-01" db="EMBL/GenBank/DDBJ databases">
        <title>The whole genome sequencing and assembly of Halobacillus litoralis ERB031 strain.</title>
        <authorList>
            <person name="Lee S.-J."/>
            <person name="Park M.-K."/>
            <person name="Kim J.-Y."/>
            <person name="Lee Y.-J."/>
            <person name="Yi H."/>
            <person name="Bahn Y.-S."/>
            <person name="Kim J.F."/>
            <person name="Lee D.-W."/>
        </authorList>
    </citation>
    <scope>NUCLEOTIDE SEQUENCE [LARGE SCALE GENOMIC DNA]</scope>
    <source>
        <strain evidence="2 3">ERB 031</strain>
    </source>
</reference>